<gene>
    <name evidence="3" type="ORF">JonanDRAFT_0060</name>
</gene>
<keyword evidence="4" id="KW-1185">Reference proteome</keyword>
<dbReference type="InterPro" id="IPR002750">
    <property type="entry name" value="CobE/GbiG_C"/>
</dbReference>
<evidence type="ECO:0000313" key="3">
    <source>
        <dbReference type="EMBL" id="EHM12495.1"/>
    </source>
</evidence>
<dbReference type="GO" id="GO:0009236">
    <property type="term" value="P:cobalamin biosynthetic process"/>
    <property type="evidence" value="ECO:0007669"/>
    <property type="project" value="InterPro"/>
</dbReference>
<dbReference type="InterPro" id="IPR052553">
    <property type="entry name" value="CbiG_hydrolase"/>
</dbReference>
<dbReference type="Pfam" id="PF11760">
    <property type="entry name" value="CbiG_N"/>
    <property type="match status" value="1"/>
</dbReference>
<dbReference type="STRING" id="885272.JonanDRAFT_0060"/>
<sequence>MNAGIVAFSAAGVALGRRIAGLFESWGWSVSLSAPARLAGEGVTAVESSSGWAKEHFNSCRCLVVVGSCGLAVRLVAPHLRSKTTDPAVLVADDGGRFVVSLLSGHLGGANRLAARVADALGGAAVVTTATDGRGLTAIDTWAADRGLRIENPPLIAPVSALLLDGGAPGWWSDEDIEVPDGFEARAEGPVGAACSARILSDPFERTLWLRPPVLSLGVGCRRGVSFQALKAELERFASAVRWSVRSIVRVASVDLKKNEPGLLALAESLSAAPQFFSADGLMALLGNFSRSEWVISNVGVDCVCERAAMAVSGGGRLVEGKWKGSGVTFALARLGGEDSR</sequence>
<dbReference type="Gene3D" id="3.30.420.180">
    <property type="entry name" value="CobE/GbiG C-terminal domain"/>
    <property type="match status" value="1"/>
</dbReference>
<dbReference type="EMBL" id="CM001376">
    <property type="protein sequence ID" value="EHM12495.1"/>
    <property type="molecule type" value="Genomic_DNA"/>
</dbReference>
<feature type="domain" description="CobE/GbiG C-terminal" evidence="1">
    <location>
        <begin position="215"/>
        <end position="333"/>
    </location>
</feature>
<dbReference type="InterPro" id="IPR021744">
    <property type="entry name" value="CbiG_N"/>
</dbReference>
<evidence type="ECO:0000259" key="1">
    <source>
        <dbReference type="Pfam" id="PF01890"/>
    </source>
</evidence>
<evidence type="ECO:0000313" key="4">
    <source>
        <dbReference type="Proteomes" id="UP000003806"/>
    </source>
</evidence>
<evidence type="ECO:0000259" key="2">
    <source>
        <dbReference type="Pfam" id="PF11760"/>
    </source>
</evidence>
<name>H0ULN0_9BACT</name>
<protein>
    <submittedName>
        <fullName evidence="3">Cobalamin biosynthesis protein CbiG</fullName>
    </submittedName>
</protein>
<dbReference type="HOGENOM" id="CLU_028397_0_0_0"/>
<dbReference type="eggNOG" id="COG2073">
    <property type="taxonomic scope" value="Bacteria"/>
</dbReference>
<dbReference type="SUPFAM" id="SSF159664">
    <property type="entry name" value="CobE/GbiG C-terminal domain-like"/>
    <property type="match status" value="1"/>
</dbReference>
<dbReference type="PANTHER" id="PTHR37477">
    <property type="entry name" value="COBALT-PRECORRIN-5A HYDROLASE"/>
    <property type="match status" value="1"/>
</dbReference>
<dbReference type="Gene3D" id="3.40.50.11220">
    <property type="match status" value="1"/>
</dbReference>
<accession>H0ULN0</accession>
<dbReference type="InterPro" id="IPR036518">
    <property type="entry name" value="CobE/GbiG_C_sf"/>
</dbReference>
<dbReference type="Pfam" id="PF01890">
    <property type="entry name" value="CbiG_C"/>
    <property type="match status" value="1"/>
</dbReference>
<dbReference type="InterPro" id="IPR038029">
    <property type="entry name" value="GbiG_N_sf"/>
</dbReference>
<organism evidence="3 4">
    <name type="scientific">Jonquetella anthropi DSM 22815</name>
    <dbReference type="NCBI Taxonomy" id="885272"/>
    <lineage>
        <taxon>Bacteria</taxon>
        <taxon>Thermotogati</taxon>
        <taxon>Synergistota</taxon>
        <taxon>Synergistia</taxon>
        <taxon>Synergistales</taxon>
        <taxon>Dethiosulfovibrionaceae</taxon>
        <taxon>Jonquetella</taxon>
    </lineage>
</organism>
<dbReference type="PANTHER" id="PTHR37477:SF1">
    <property type="entry name" value="COBALT-PRECORRIN-5A HYDROLASE"/>
    <property type="match status" value="1"/>
</dbReference>
<dbReference type="OrthoDB" id="9781023at2"/>
<feature type="domain" description="Cobalamin synthesis G N-terminal" evidence="2">
    <location>
        <begin position="53"/>
        <end position="132"/>
    </location>
</feature>
<dbReference type="AlphaFoldDB" id="H0ULN0"/>
<dbReference type="Proteomes" id="UP000003806">
    <property type="component" value="Chromosome"/>
</dbReference>
<dbReference type="RefSeq" id="WP_008522307.1">
    <property type="nucleotide sequence ID" value="NZ_CM001376.1"/>
</dbReference>
<dbReference type="SUPFAM" id="SSF159672">
    <property type="entry name" value="CbiG N-terminal domain-like"/>
    <property type="match status" value="1"/>
</dbReference>
<proteinExistence type="predicted"/>
<reference evidence="3 4" key="1">
    <citation type="submission" date="2011-11" db="EMBL/GenBank/DDBJ databases">
        <title>The Noncontiguous Finished genome of Jonquetella anthropi DSM 22815.</title>
        <authorList>
            <consortium name="US DOE Joint Genome Institute (JGI-PGF)"/>
            <person name="Lucas S."/>
            <person name="Copeland A."/>
            <person name="Lapidus A."/>
            <person name="Glavina del Rio T."/>
            <person name="Dalin E."/>
            <person name="Tice H."/>
            <person name="Bruce D."/>
            <person name="Goodwin L."/>
            <person name="Pitluck S."/>
            <person name="Peters L."/>
            <person name="Mikhailova N."/>
            <person name="Held B."/>
            <person name="Kyrpides N."/>
            <person name="Mavromatis K."/>
            <person name="Ivanova N."/>
            <person name="Markowitz V."/>
            <person name="Cheng J.-F."/>
            <person name="Hugenholtz P."/>
            <person name="Woyke T."/>
            <person name="Wu D."/>
            <person name="Gronow S."/>
            <person name="Wellnitz S."/>
            <person name="Brambilla E."/>
            <person name="Klenk H.-P."/>
            <person name="Eisen J.A."/>
        </authorList>
    </citation>
    <scope>NUCLEOTIDE SEQUENCE [LARGE SCALE GENOMIC DNA]</scope>
    <source>
        <strain evidence="3 4">DSM 22815</strain>
    </source>
</reference>